<proteinExistence type="predicted"/>
<feature type="region of interest" description="Disordered" evidence="1">
    <location>
        <begin position="22"/>
        <end position="45"/>
    </location>
</feature>
<dbReference type="EMBL" id="GBRH01250825">
    <property type="protein sequence ID" value="JAD47070.1"/>
    <property type="molecule type" value="Transcribed_RNA"/>
</dbReference>
<accession>A0A0A9ADM5</accession>
<sequence length="45" mass="4711">MVVERAPHCLCCPSWRRPPHLRNSPAAAAISPSPLSSARSGATAT</sequence>
<reference evidence="2" key="2">
    <citation type="journal article" date="2015" name="Data Brief">
        <title>Shoot transcriptome of the giant reed, Arundo donax.</title>
        <authorList>
            <person name="Barrero R.A."/>
            <person name="Guerrero F.D."/>
            <person name="Moolhuijzen P."/>
            <person name="Goolsby J.A."/>
            <person name="Tidwell J."/>
            <person name="Bellgard S.E."/>
            <person name="Bellgard M.I."/>
        </authorList>
    </citation>
    <scope>NUCLEOTIDE SEQUENCE</scope>
    <source>
        <tissue evidence="2">Shoot tissue taken approximately 20 cm above the soil surface</tissue>
    </source>
</reference>
<feature type="compositionally biased region" description="Low complexity" evidence="1">
    <location>
        <begin position="24"/>
        <end position="45"/>
    </location>
</feature>
<evidence type="ECO:0000256" key="1">
    <source>
        <dbReference type="SAM" id="MobiDB-lite"/>
    </source>
</evidence>
<dbReference type="AlphaFoldDB" id="A0A0A9ADM5"/>
<name>A0A0A9ADM5_ARUDO</name>
<protein>
    <submittedName>
        <fullName evidence="2">Uncharacterized protein</fullName>
    </submittedName>
</protein>
<organism evidence="2">
    <name type="scientific">Arundo donax</name>
    <name type="common">Giant reed</name>
    <name type="synonym">Donax arundinaceus</name>
    <dbReference type="NCBI Taxonomy" id="35708"/>
    <lineage>
        <taxon>Eukaryota</taxon>
        <taxon>Viridiplantae</taxon>
        <taxon>Streptophyta</taxon>
        <taxon>Embryophyta</taxon>
        <taxon>Tracheophyta</taxon>
        <taxon>Spermatophyta</taxon>
        <taxon>Magnoliopsida</taxon>
        <taxon>Liliopsida</taxon>
        <taxon>Poales</taxon>
        <taxon>Poaceae</taxon>
        <taxon>PACMAD clade</taxon>
        <taxon>Arundinoideae</taxon>
        <taxon>Arundineae</taxon>
        <taxon>Arundo</taxon>
    </lineage>
</organism>
<evidence type="ECO:0000313" key="2">
    <source>
        <dbReference type="EMBL" id="JAD47070.1"/>
    </source>
</evidence>
<reference evidence="2" key="1">
    <citation type="submission" date="2014-09" db="EMBL/GenBank/DDBJ databases">
        <authorList>
            <person name="Magalhaes I.L.F."/>
            <person name="Oliveira U."/>
            <person name="Santos F.R."/>
            <person name="Vidigal T.H.D.A."/>
            <person name="Brescovit A.D."/>
            <person name="Santos A.J."/>
        </authorList>
    </citation>
    <scope>NUCLEOTIDE SEQUENCE</scope>
    <source>
        <tissue evidence="2">Shoot tissue taken approximately 20 cm above the soil surface</tissue>
    </source>
</reference>